<dbReference type="PROSITE" id="PS51257">
    <property type="entry name" value="PROKAR_LIPOPROTEIN"/>
    <property type="match status" value="1"/>
</dbReference>
<dbReference type="Proteomes" id="UP000257597">
    <property type="component" value="Segment"/>
</dbReference>
<gene>
    <name evidence="1" type="primary">68</name>
    <name evidence="1" type="ORF">SEA_DAREDEVIL_68</name>
</gene>
<accession>A0A345MIS4</accession>
<evidence type="ECO:0000313" key="2">
    <source>
        <dbReference type="Proteomes" id="UP000257597"/>
    </source>
</evidence>
<proteinExistence type="predicted"/>
<dbReference type="EMBL" id="MH590603">
    <property type="protein sequence ID" value="AXH70455.1"/>
    <property type="molecule type" value="Genomic_DNA"/>
</dbReference>
<dbReference type="KEGG" id="vg:54998058"/>
<organism evidence="1 2">
    <name type="scientific">Gordonia phage Daredevil</name>
    <dbReference type="NCBI Taxonomy" id="2283286"/>
    <lineage>
        <taxon>Viruses</taxon>
        <taxon>Duplodnaviria</taxon>
        <taxon>Heunggongvirae</taxon>
        <taxon>Uroviricota</taxon>
        <taxon>Caudoviricetes</taxon>
        <taxon>Daredevilvirus</taxon>
        <taxon>Daredevilvirus daredevil</taxon>
    </lineage>
</organism>
<evidence type="ECO:0000313" key="1">
    <source>
        <dbReference type="EMBL" id="AXH70455.1"/>
    </source>
</evidence>
<dbReference type="RefSeq" id="YP_009807182.1">
    <property type="nucleotide sequence ID" value="NC_048021.1"/>
</dbReference>
<name>A0A345MIS4_9CAUD</name>
<sequence length="205" mass="22222">MKLKHKVFAGVAALGLAAGLTACGQSDPAVQSDKDKVNAQVNNRGGAYIPKNNVEFNNYNEAQKLYDSPNTIIWCTATFPNDSAPLFTVPIRGKLTSSSVSYFRGQELAYDNGENWTAEARSVDGMYHGNPPGYRYGFTPSGQYVDFFGLETFCTTQPTQFQREKTEIALAVDPGLADAQKRAQDALAKGDQAGAQKILEGALPR</sequence>
<protein>
    <recommendedName>
        <fullName evidence="3">Lipoprotein</fullName>
    </recommendedName>
</protein>
<keyword evidence="2" id="KW-1185">Reference proteome</keyword>
<reference evidence="2" key="1">
    <citation type="submission" date="2018-07" db="EMBL/GenBank/DDBJ databases">
        <authorList>
            <person name="Quirk P.G."/>
            <person name="Krulwich T.A."/>
        </authorList>
    </citation>
    <scope>NUCLEOTIDE SEQUENCE [LARGE SCALE GENOMIC DNA]</scope>
</reference>
<dbReference type="GeneID" id="54998058"/>
<evidence type="ECO:0008006" key="3">
    <source>
        <dbReference type="Google" id="ProtNLM"/>
    </source>
</evidence>